<feature type="non-terminal residue" evidence="1">
    <location>
        <position position="88"/>
    </location>
</feature>
<dbReference type="OrthoDB" id="10560134at2759"/>
<protein>
    <submittedName>
        <fullName evidence="1">Uncharacterized protein</fullName>
    </submittedName>
</protein>
<name>A0A8J9UNN4_9NEOP</name>
<accession>A0A8J9UNN4</accession>
<keyword evidence="2" id="KW-1185">Reference proteome</keyword>
<gene>
    <name evidence="1" type="ORF">BINO364_LOCUS9077</name>
</gene>
<dbReference type="Proteomes" id="UP000838878">
    <property type="component" value="Chromosome 3"/>
</dbReference>
<organism evidence="1 2">
    <name type="scientific">Brenthis ino</name>
    <name type="common">lesser marbled fritillary</name>
    <dbReference type="NCBI Taxonomy" id="405034"/>
    <lineage>
        <taxon>Eukaryota</taxon>
        <taxon>Metazoa</taxon>
        <taxon>Ecdysozoa</taxon>
        <taxon>Arthropoda</taxon>
        <taxon>Hexapoda</taxon>
        <taxon>Insecta</taxon>
        <taxon>Pterygota</taxon>
        <taxon>Neoptera</taxon>
        <taxon>Endopterygota</taxon>
        <taxon>Lepidoptera</taxon>
        <taxon>Glossata</taxon>
        <taxon>Ditrysia</taxon>
        <taxon>Papilionoidea</taxon>
        <taxon>Nymphalidae</taxon>
        <taxon>Heliconiinae</taxon>
        <taxon>Argynnini</taxon>
        <taxon>Brenthis</taxon>
    </lineage>
</organism>
<dbReference type="EMBL" id="OV170223">
    <property type="protein sequence ID" value="CAH0723217.1"/>
    <property type="molecule type" value="Genomic_DNA"/>
</dbReference>
<evidence type="ECO:0000313" key="1">
    <source>
        <dbReference type="EMBL" id="CAH0723217.1"/>
    </source>
</evidence>
<proteinExistence type="predicted"/>
<reference evidence="1" key="1">
    <citation type="submission" date="2021-12" db="EMBL/GenBank/DDBJ databases">
        <authorList>
            <person name="Martin H S."/>
        </authorList>
    </citation>
    <scope>NUCLEOTIDE SEQUENCE</scope>
</reference>
<evidence type="ECO:0000313" key="2">
    <source>
        <dbReference type="Proteomes" id="UP000838878"/>
    </source>
</evidence>
<dbReference type="AlphaFoldDB" id="A0A8J9UNN4"/>
<sequence>MYSFIRIIRAPAHLAACLRQPVEHMTAYRTPRTRQPWLLYCGCHQNAPDCTAARWLRAARASVGECMWLSSVSAHLAVAARCITICKE</sequence>